<sequence length="584" mass="67491">MFYAIKSEIFILGINEVTGLPLKHPLLRFNTIPYDRNNREQFMRDRLAAINYSFPYSINCLKVSTFLDREVLAVTTDDGRILIWFTDILLERSNCFIRDYIDKKANDRLKNLNSFSNSPRINLEFTDQFNHSNTSNKEDLFHNHPNFQLRVGLSAWSIDFHNKYNMIAVGDNSKTITLFYLATEHSEATFYAVTTNELMHNIPDISFINNDEEDDDDEYYDDDDDDDDNEYWDNDNQDSNSDEKNSGSFTNYENGKKKNIHSRLKSSPVSHNIDEKQKLFQKMKKLSKLKFSRVKFSTPIIISRQVLDEDGWTVNTINKKYFKKVSSLNLLLGDTYIDQSELIQSFLKKSEILDGESDPMVSDDLGISKNLHFFNRKRKKTYKSINGKKYWQPIAELNNEFQKHVLLVTTKTRLGIFNPNKLICNAGTNSIFSFNIDENNSLLEILDVDHGGRMEELTAANRISISILIPDLSAIVIATQSGVISVFRLTTFRGLYGFRQELIFPNVYKTSIKGHGMLKSISGLAVRKVGFSDSYVDLNDNAQRKNGIYSQDKYFIYVTYINGETLCYEIYAEEDKLILNSLII</sequence>
<dbReference type="InterPro" id="IPR014839">
    <property type="entry name" value="Crt10"/>
</dbReference>
<dbReference type="InterPro" id="IPR015943">
    <property type="entry name" value="WD40/YVTN_repeat-like_dom_sf"/>
</dbReference>
<dbReference type="RefSeq" id="XP_020046174.1">
    <property type="nucleotide sequence ID" value="XM_020190725.1"/>
</dbReference>
<dbReference type="InParanoid" id="A0A1D2VEH1"/>
<evidence type="ECO:0000256" key="1">
    <source>
        <dbReference type="SAM" id="MobiDB-lite"/>
    </source>
</evidence>
<accession>A0A1D2VEH1</accession>
<evidence type="ECO:0008006" key="4">
    <source>
        <dbReference type="Google" id="ProtNLM"/>
    </source>
</evidence>
<dbReference type="Pfam" id="PF08728">
    <property type="entry name" value="CRT10"/>
    <property type="match status" value="2"/>
</dbReference>
<dbReference type="STRING" id="1344418.A0A1D2VEH1"/>
<dbReference type="EMBL" id="KV454484">
    <property type="protein sequence ID" value="ODV59867.1"/>
    <property type="molecule type" value="Genomic_DNA"/>
</dbReference>
<dbReference type="Gene3D" id="2.130.10.10">
    <property type="entry name" value="YVTN repeat-like/Quinoprotein amine dehydrogenase"/>
    <property type="match status" value="1"/>
</dbReference>
<dbReference type="Proteomes" id="UP000095038">
    <property type="component" value="Unassembled WGS sequence"/>
</dbReference>
<dbReference type="OrthoDB" id="4068815at2759"/>
<gene>
    <name evidence="2" type="ORF">ASCRUDRAFT_36932</name>
</gene>
<dbReference type="AlphaFoldDB" id="A0A1D2VEH1"/>
<keyword evidence="3" id="KW-1185">Reference proteome</keyword>
<feature type="compositionally biased region" description="Acidic residues" evidence="1">
    <location>
        <begin position="210"/>
        <end position="236"/>
    </location>
</feature>
<dbReference type="InterPro" id="IPR036322">
    <property type="entry name" value="WD40_repeat_dom_sf"/>
</dbReference>
<feature type="region of interest" description="Disordered" evidence="1">
    <location>
        <begin position="206"/>
        <end position="269"/>
    </location>
</feature>
<name>A0A1D2VEH1_9ASCO</name>
<proteinExistence type="predicted"/>
<reference evidence="3" key="1">
    <citation type="submission" date="2016-05" db="EMBL/GenBank/DDBJ databases">
        <title>Comparative genomics of biotechnologically important yeasts.</title>
        <authorList>
            <consortium name="DOE Joint Genome Institute"/>
            <person name="Riley R."/>
            <person name="Haridas S."/>
            <person name="Wolfe K.H."/>
            <person name="Lopes M.R."/>
            <person name="Hittinger C.T."/>
            <person name="Goker M."/>
            <person name="Salamov A."/>
            <person name="Wisecaver J."/>
            <person name="Long T.M."/>
            <person name="Aerts A.L."/>
            <person name="Barry K."/>
            <person name="Choi C."/>
            <person name="Clum A."/>
            <person name="Coughlan A.Y."/>
            <person name="Deshpande S."/>
            <person name="Douglass A.P."/>
            <person name="Hanson S.J."/>
            <person name="Klenk H.-P."/>
            <person name="Labutti K."/>
            <person name="Lapidus A."/>
            <person name="Lindquist E."/>
            <person name="Lipzen A."/>
            <person name="Meier-Kolthoff J.P."/>
            <person name="Ohm R.A."/>
            <person name="Otillar R.P."/>
            <person name="Pangilinan J."/>
            <person name="Peng Y."/>
            <person name="Rokas A."/>
            <person name="Rosa C.A."/>
            <person name="Scheuner C."/>
            <person name="Sibirny A.A."/>
            <person name="Slot J.C."/>
            <person name="Stielow J.B."/>
            <person name="Sun H."/>
            <person name="Kurtzman C.P."/>
            <person name="Blackwell M."/>
            <person name="Grigoriev I.V."/>
            <person name="Jeffries T.W."/>
        </authorList>
    </citation>
    <scope>NUCLEOTIDE SEQUENCE [LARGE SCALE GENOMIC DNA]</scope>
    <source>
        <strain evidence="3">DSM 1968</strain>
    </source>
</reference>
<evidence type="ECO:0000313" key="3">
    <source>
        <dbReference type="Proteomes" id="UP000095038"/>
    </source>
</evidence>
<dbReference type="FunCoup" id="A0A1D2VEH1">
    <property type="interactions" value="74"/>
</dbReference>
<dbReference type="GeneID" id="30964361"/>
<dbReference type="SUPFAM" id="SSF50978">
    <property type="entry name" value="WD40 repeat-like"/>
    <property type="match status" value="1"/>
</dbReference>
<protein>
    <recommendedName>
        <fullName evidence="4">WD40 repeat-like protein</fullName>
    </recommendedName>
</protein>
<organism evidence="2 3">
    <name type="scientific">Ascoidea rubescens DSM 1968</name>
    <dbReference type="NCBI Taxonomy" id="1344418"/>
    <lineage>
        <taxon>Eukaryota</taxon>
        <taxon>Fungi</taxon>
        <taxon>Dikarya</taxon>
        <taxon>Ascomycota</taxon>
        <taxon>Saccharomycotina</taxon>
        <taxon>Saccharomycetes</taxon>
        <taxon>Ascoideaceae</taxon>
        <taxon>Ascoidea</taxon>
    </lineage>
</organism>
<evidence type="ECO:0000313" key="2">
    <source>
        <dbReference type="EMBL" id="ODV59867.1"/>
    </source>
</evidence>